<organism evidence="3">
    <name type="scientific">Leptosphaeria maculans (strain JN3 / isolate v23.1.3 / race Av1-4-5-6-7-8)</name>
    <name type="common">Blackleg fungus</name>
    <name type="synonym">Phoma lingam</name>
    <dbReference type="NCBI Taxonomy" id="985895"/>
    <lineage>
        <taxon>Eukaryota</taxon>
        <taxon>Fungi</taxon>
        <taxon>Dikarya</taxon>
        <taxon>Ascomycota</taxon>
        <taxon>Pezizomycotina</taxon>
        <taxon>Dothideomycetes</taxon>
        <taxon>Pleosporomycetidae</taxon>
        <taxon>Pleosporales</taxon>
        <taxon>Pleosporineae</taxon>
        <taxon>Leptosphaeriaceae</taxon>
        <taxon>Plenodomus</taxon>
        <taxon>Plenodomus lingam/Leptosphaeria maculans species complex</taxon>
    </lineage>
</organism>
<dbReference type="InParanoid" id="E4ZSL4"/>
<gene>
    <name evidence="2" type="ORF">LEMA_P121580.1</name>
</gene>
<evidence type="ECO:0000313" key="2">
    <source>
        <dbReference type="EMBL" id="CBX94394.1"/>
    </source>
</evidence>
<feature type="region of interest" description="Disordered" evidence="1">
    <location>
        <begin position="134"/>
        <end position="162"/>
    </location>
</feature>
<evidence type="ECO:0000256" key="1">
    <source>
        <dbReference type="SAM" id="MobiDB-lite"/>
    </source>
</evidence>
<feature type="region of interest" description="Disordered" evidence="1">
    <location>
        <begin position="286"/>
        <end position="310"/>
    </location>
</feature>
<feature type="compositionally biased region" description="Polar residues" evidence="1">
    <location>
        <begin position="138"/>
        <end position="151"/>
    </location>
</feature>
<protein>
    <submittedName>
        <fullName evidence="2">Predicted protein</fullName>
    </submittedName>
</protein>
<dbReference type="VEuPathDB" id="FungiDB:LEMA_P121580.1"/>
<dbReference type="EMBL" id="FP929122">
    <property type="protein sequence ID" value="CBX94394.1"/>
    <property type="molecule type" value="Genomic_DNA"/>
</dbReference>
<feature type="region of interest" description="Disordered" evidence="1">
    <location>
        <begin position="1"/>
        <end position="28"/>
    </location>
</feature>
<evidence type="ECO:0000313" key="3">
    <source>
        <dbReference type="Proteomes" id="UP000002668"/>
    </source>
</evidence>
<feature type="compositionally biased region" description="Basic and acidic residues" evidence="1">
    <location>
        <begin position="1"/>
        <end position="18"/>
    </location>
</feature>
<reference evidence="3" key="1">
    <citation type="journal article" date="2011" name="Nat. Commun.">
        <title>Effector diversification within compartments of the Leptosphaeria maculans genome affected by Repeat-Induced Point mutations.</title>
        <authorList>
            <person name="Rouxel T."/>
            <person name="Grandaubert J."/>
            <person name="Hane J.K."/>
            <person name="Hoede C."/>
            <person name="van de Wouw A.P."/>
            <person name="Couloux A."/>
            <person name="Dominguez V."/>
            <person name="Anthouard V."/>
            <person name="Bally P."/>
            <person name="Bourras S."/>
            <person name="Cozijnsen A.J."/>
            <person name="Ciuffetti L.M."/>
            <person name="Degrave A."/>
            <person name="Dilmaghani A."/>
            <person name="Duret L."/>
            <person name="Fudal I."/>
            <person name="Goodwin S.B."/>
            <person name="Gout L."/>
            <person name="Glaser N."/>
            <person name="Linglin J."/>
            <person name="Kema G.H.J."/>
            <person name="Lapalu N."/>
            <person name="Lawrence C.B."/>
            <person name="May K."/>
            <person name="Meyer M."/>
            <person name="Ollivier B."/>
            <person name="Poulain J."/>
            <person name="Schoch C.L."/>
            <person name="Simon A."/>
            <person name="Spatafora J.W."/>
            <person name="Stachowiak A."/>
            <person name="Turgeon B.G."/>
            <person name="Tyler B.M."/>
            <person name="Vincent D."/>
            <person name="Weissenbach J."/>
            <person name="Amselem J."/>
            <person name="Quesneville H."/>
            <person name="Oliver R.P."/>
            <person name="Wincker P."/>
            <person name="Balesdent M.-H."/>
            <person name="Howlett B.J."/>
        </authorList>
    </citation>
    <scope>NUCLEOTIDE SEQUENCE [LARGE SCALE GENOMIC DNA]</scope>
    <source>
        <strain evidence="3">JN3 / isolate v23.1.3 / race Av1-4-5-6-7-8</strain>
    </source>
</reference>
<accession>E4ZSL4</accession>
<feature type="compositionally biased region" description="Low complexity" evidence="1">
    <location>
        <begin position="286"/>
        <end position="297"/>
    </location>
</feature>
<sequence length="310" mass="34803">MCSSRRPDKGDSAVHDSDEVTEPSGLWSLDRSATNSSNDMVAAAVIGVGRILSKSWGLQTCIQCYTTAHGHPHADSIAGLQAPLARTERFHQQLLGTLKLKVALVRYFVARSSSSCDNRIHIYFFRSSMPHTARRMRPQSSKVKGQDSPTLKNKPPGNWGRRVVVYDPERGDANVRKAKDVWHDAAQYQLLKLPKRRKHVSLFVEENDDTKLKVGESEDEKGNGNADERLFATLSLDRLSLVNLVLFTWGRLSTLRSNVFGVLTVPLLAFPNRWVSEFCLSHQSRRISQQPPSQSARPKQKLLDTRMAQS</sequence>
<dbReference type="AlphaFoldDB" id="E4ZSL4"/>
<dbReference type="Proteomes" id="UP000002668">
    <property type="component" value="Genome"/>
</dbReference>
<keyword evidence="3" id="KW-1185">Reference proteome</keyword>
<name>E4ZSL4_LEPMJ</name>
<dbReference type="OrthoDB" id="5408618at2759"/>
<dbReference type="HOGENOM" id="CLU_897343_0_0_1"/>
<proteinExistence type="predicted"/>